<keyword evidence="1" id="KW-0547">Nucleotide-binding</keyword>
<dbReference type="EMBL" id="MFIX01000207">
    <property type="protein sequence ID" value="OGG01547.1"/>
    <property type="molecule type" value="Genomic_DNA"/>
</dbReference>
<dbReference type="Pfam" id="PF13374">
    <property type="entry name" value="TPR_10"/>
    <property type="match status" value="1"/>
</dbReference>
<evidence type="ECO:0000313" key="6">
    <source>
        <dbReference type="Proteomes" id="UP000179129"/>
    </source>
</evidence>
<dbReference type="GO" id="GO:0005524">
    <property type="term" value="F:ATP binding"/>
    <property type="evidence" value="ECO:0007669"/>
    <property type="project" value="UniProtKB-KW"/>
</dbReference>
<dbReference type="InterPro" id="IPR041664">
    <property type="entry name" value="AAA_16"/>
</dbReference>
<accession>A0A1F5YNL2</accession>
<dbReference type="Pfam" id="PF13191">
    <property type="entry name" value="AAA_16"/>
    <property type="match status" value="1"/>
</dbReference>
<evidence type="ECO:0000259" key="4">
    <source>
        <dbReference type="Pfam" id="PF13191"/>
    </source>
</evidence>
<dbReference type="Gene3D" id="1.25.40.10">
    <property type="entry name" value="Tetratricopeptide repeat domain"/>
    <property type="match status" value="2"/>
</dbReference>
<evidence type="ECO:0000256" key="3">
    <source>
        <dbReference type="PROSITE-ProRule" id="PRU00339"/>
    </source>
</evidence>
<evidence type="ECO:0000256" key="2">
    <source>
        <dbReference type="ARBA" id="ARBA00022840"/>
    </source>
</evidence>
<protein>
    <recommendedName>
        <fullName evidence="4">Orc1-like AAA ATPase domain-containing protein</fullName>
    </recommendedName>
</protein>
<evidence type="ECO:0000313" key="5">
    <source>
        <dbReference type="EMBL" id="OGG01547.1"/>
    </source>
</evidence>
<dbReference type="SUPFAM" id="SSF48452">
    <property type="entry name" value="TPR-like"/>
    <property type="match status" value="2"/>
</dbReference>
<dbReference type="Pfam" id="PF13424">
    <property type="entry name" value="TPR_12"/>
    <property type="match status" value="2"/>
</dbReference>
<dbReference type="InterPro" id="IPR019734">
    <property type="entry name" value="TPR_rpt"/>
</dbReference>
<dbReference type="STRING" id="1817867.A3F83_11325"/>
<keyword evidence="2" id="KW-0067">ATP-binding</keyword>
<dbReference type="PROSITE" id="PS50293">
    <property type="entry name" value="TPR_REGION"/>
    <property type="match status" value="1"/>
</dbReference>
<dbReference type="SUPFAM" id="SSF81901">
    <property type="entry name" value="HCP-like"/>
    <property type="match status" value="1"/>
</dbReference>
<feature type="repeat" description="TPR" evidence="3">
    <location>
        <begin position="1241"/>
        <end position="1274"/>
    </location>
</feature>
<dbReference type="SMART" id="SM00028">
    <property type="entry name" value="TPR"/>
    <property type="match status" value="8"/>
</dbReference>
<evidence type="ECO:0000256" key="1">
    <source>
        <dbReference type="ARBA" id="ARBA00022741"/>
    </source>
</evidence>
<dbReference type="GO" id="GO:0004016">
    <property type="term" value="F:adenylate cyclase activity"/>
    <property type="evidence" value="ECO:0007669"/>
    <property type="project" value="TreeGrafter"/>
</dbReference>
<comment type="caution">
    <text evidence="5">The sequence shown here is derived from an EMBL/GenBank/DDBJ whole genome shotgun (WGS) entry which is preliminary data.</text>
</comment>
<dbReference type="InterPro" id="IPR011990">
    <property type="entry name" value="TPR-like_helical_dom_sf"/>
</dbReference>
<dbReference type="GO" id="GO:0005737">
    <property type="term" value="C:cytoplasm"/>
    <property type="evidence" value="ECO:0007669"/>
    <property type="project" value="TreeGrafter"/>
</dbReference>
<reference evidence="5 6" key="1">
    <citation type="journal article" date="2016" name="Nat. Commun.">
        <title>Thousands of microbial genomes shed light on interconnected biogeochemical processes in an aquifer system.</title>
        <authorList>
            <person name="Anantharaman K."/>
            <person name="Brown C.T."/>
            <person name="Hug L.A."/>
            <person name="Sharon I."/>
            <person name="Castelle C.J."/>
            <person name="Probst A.J."/>
            <person name="Thomas B.C."/>
            <person name="Singh A."/>
            <person name="Wilkins M.J."/>
            <person name="Karaoz U."/>
            <person name="Brodie E.L."/>
            <person name="Williams K.H."/>
            <person name="Hubbard S.S."/>
            <person name="Banfield J.F."/>
        </authorList>
    </citation>
    <scope>NUCLEOTIDE SEQUENCE [LARGE SCALE GENOMIC DNA]</scope>
</reference>
<name>A0A1F5YNL2_9BACT</name>
<dbReference type="PANTHER" id="PTHR16305">
    <property type="entry name" value="TESTICULAR SOLUBLE ADENYLYL CYCLASE"/>
    <property type="match status" value="1"/>
</dbReference>
<gene>
    <name evidence="5" type="ORF">A3F83_11325</name>
</gene>
<dbReference type="PROSITE" id="PS50005">
    <property type="entry name" value="TPR"/>
    <property type="match status" value="1"/>
</dbReference>
<keyword evidence="3" id="KW-0802">TPR repeat</keyword>
<sequence length="1582" mass="178254">MIRRKTAVRALGAKTSSQELLGEVLRIFNPALAEICRKGNLERLPSGELDRLLPYLENVLRNLQLFIPAREAHYGISERGGDAILGYLRNRNDSGSYFFFADVSGFTALLTFLTERFGKEEAGDIMNLGILNRFCLNKMGLLLHHFRDEYDSGDRGLAALKVMLAIRASMPQITAEVRGELGRKLAGKPHQDEIEKFINALVVKASGGLIFDPEPGSAFYGSRVRSRITWGNTGKRVAQAEKLGGNDDPVSTEVEEVKGFALDEHCHQWLEALYESKWLGIGPQDLAVSAPHDSFRKVVIRSSGMDKIEPFVKQMCSEAIQGSERDGPATVQLSPEAKRTRIAEIGAELPEVERYLGNRVLLLHIVRNLDHGGDRNFLLDESASVVRDSGIIFCNFEIPGPEVLDALADTVHQEMARYGIHYKYNIFPKGDFNLMGVLGTMFSEKRGTDRYFAEILWNTWRDLKSSLEKSFGSAVKIRGGMSVGKGLQGPAGDNIVNNEETIIGPDCNLAARLVNEALETDREHRFVFPSGTMFTIEAQRKKIEHLIQPAPPVREASLKGFSKPVALYALRERDEIETVAEFIARLRKVPLVTVEGEIVRSSAEIRRGKFLSRCLEVIEAAAGGKSERPQLIAFIAQSGVGKTRRIAELANWALERRWPVYFGECYSWYQGEGPGGADLSAAPGDEPEHHSDEGAYPFFPFIRILKEQIFRIGNLDSPAVKREKIANTLAGLDPARPELKEQAPVMASFIGVTVAESGLSAALDAEARRNIFYERTADIFARQAAECGANGVVLLCIDDLQWSDRNTLHLLSFILRRSPGRLVVCVNARKPGQLGILLDKDLPVDRHVLKPGLLKASAIDKLAGLVLGLDPDRPDQGLPEVLKNKLQKELERNPFFVIEFCNKILEQEILSVADGRCTRFDDESFQHVSIPTRIQGVIEDRISRLPQEEHAAIQYSSVLGNILRYIIIRRFLPKVDRHNLFRGTDLEEIFSRLTGQEITRLENEKDPDWVYSFRRALIGEKLYQELIPSMRKSLHKEVAGVFENTQLANQFEKALLTALHYSNAEVPDKSCAFYLEAGRLAREVFDNERSLMLFDRIDKILSEYRVKGAFERRMVMLEDRGQVHLLLGHYDKALEDFGGLAKMAAARGDTEKEASAQYLIGRTYFTRSIEGDYPQALEHFARVVSKTSEPRLLAEAKNDMARTYLETGERDRALKLLDEAEEVFLRAAGRELTREERVFKASLLRNRGSVFHRKGEFRKAIEIYEAALELVADESENHYKKMRAMLLNSIGLSLMKAFKLEESLDYFRRALALTRSIGDLKTEVQVRINMGVVANDLGRNQEALQTLTEQHDTLEVLVGETRELAALQFNIGESHMFMENFAAAEPWYRRALNIGERIGYKEFVVGARYNLAEVLSHLKRSEEALEVLEPAFAMAREGGWELQEMDIANLLGEIHREQGRYSRAHEYHGRAVALSRSLEDDFGASWAIRNVAVDTLSDPKASEADKRSCISMLEQSLELARKAGQPENLMYSLRELILWKIAYRPEELASAKPLYLELKKLAKKVSSKTFDSFCRSVRKHFE</sequence>
<organism evidence="5 6">
    <name type="scientific">Candidatus Glassbacteria bacterium RIFCSPLOWO2_12_FULL_58_11</name>
    <dbReference type="NCBI Taxonomy" id="1817867"/>
    <lineage>
        <taxon>Bacteria</taxon>
        <taxon>Candidatus Glassiibacteriota</taxon>
    </lineage>
</organism>
<feature type="domain" description="Orc1-like AAA ATPase" evidence="4">
    <location>
        <begin position="628"/>
        <end position="822"/>
    </location>
</feature>
<proteinExistence type="predicted"/>
<dbReference type="Proteomes" id="UP000179129">
    <property type="component" value="Unassembled WGS sequence"/>
</dbReference>
<dbReference type="PANTHER" id="PTHR16305:SF28">
    <property type="entry name" value="GUANYLATE CYCLASE DOMAIN-CONTAINING PROTEIN"/>
    <property type="match status" value="1"/>
</dbReference>